<dbReference type="EMBL" id="KL250508">
    <property type="protein sequence ID" value="KGB32565.1"/>
    <property type="molecule type" value="Genomic_DNA"/>
</dbReference>
<name>A0A094ZDZ3_SCHHA</name>
<organism evidence="1">
    <name type="scientific">Schistosoma haematobium</name>
    <name type="common">Blood fluke</name>
    <dbReference type="NCBI Taxonomy" id="6185"/>
    <lineage>
        <taxon>Eukaryota</taxon>
        <taxon>Metazoa</taxon>
        <taxon>Spiralia</taxon>
        <taxon>Lophotrochozoa</taxon>
        <taxon>Platyhelminthes</taxon>
        <taxon>Trematoda</taxon>
        <taxon>Digenea</taxon>
        <taxon>Strigeidida</taxon>
        <taxon>Schistosomatoidea</taxon>
        <taxon>Schistosomatidae</taxon>
        <taxon>Schistosoma</taxon>
    </lineage>
</organism>
<gene>
    <name evidence="1" type="ORF">MS3_00707</name>
</gene>
<evidence type="ECO:0000313" key="1">
    <source>
        <dbReference type="EMBL" id="KGB32565.1"/>
    </source>
</evidence>
<sequence>MEYHLLSNLKLTLRKIILFCRISYHDHVKSACLVINNKIAFYGYFSLIFWMGFNDSQTIYKIHLENVENKSYTAFNLIPSENVLPV</sequence>
<proteinExistence type="predicted"/>
<protein>
    <submittedName>
        <fullName evidence="1">Uncharacterized protein</fullName>
    </submittedName>
</protein>
<reference evidence="1" key="1">
    <citation type="journal article" date="2012" name="Nat. Genet.">
        <title>Whole-genome sequence of Schistosoma haematobium.</title>
        <authorList>
            <person name="Young N.D."/>
            <person name="Jex A.R."/>
            <person name="Li B."/>
            <person name="Liu S."/>
            <person name="Yang L."/>
            <person name="Xiong Z."/>
            <person name="Li Y."/>
            <person name="Cantacessi C."/>
            <person name="Hall R.S."/>
            <person name="Xu X."/>
            <person name="Chen F."/>
            <person name="Wu X."/>
            <person name="Zerlotini A."/>
            <person name="Oliveira G."/>
            <person name="Hofmann A."/>
            <person name="Zhang G."/>
            <person name="Fang X."/>
            <person name="Kang Y."/>
            <person name="Campbell B.E."/>
            <person name="Loukas A."/>
            <person name="Ranganathan S."/>
            <person name="Rollinson D."/>
            <person name="Rinaldi G."/>
            <person name="Brindley P.J."/>
            <person name="Yang H."/>
            <person name="Wang J."/>
            <person name="Wang J."/>
            <person name="Gasser R.B."/>
        </authorList>
    </citation>
    <scope>NUCLEOTIDE SEQUENCE [LARGE SCALE GENOMIC DNA]</scope>
</reference>
<dbReference type="AlphaFoldDB" id="A0A094ZDZ3"/>
<accession>A0A094ZDZ3</accession>